<dbReference type="Proteomes" id="UP000184533">
    <property type="component" value="Unassembled WGS sequence"/>
</dbReference>
<feature type="domain" description="OmpR/PhoB-type" evidence="7">
    <location>
        <begin position="36"/>
        <end position="132"/>
    </location>
</feature>
<evidence type="ECO:0000313" key="8">
    <source>
        <dbReference type="EMBL" id="SHE93781.1"/>
    </source>
</evidence>
<dbReference type="CDD" id="cd00383">
    <property type="entry name" value="trans_reg_C"/>
    <property type="match status" value="1"/>
</dbReference>
<dbReference type="SUPFAM" id="SSF46894">
    <property type="entry name" value="C-terminal effector domain of the bipartite response regulators"/>
    <property type="match status" value="1"/>
</dbReference>
<dbReference type="Gene3D" id="1.10.10.10">
    <property type="entry name" value="Winged helix-like DNA-binding domain superfamily/Winged helix DNA-binding domain"/>
    <property type="match status" value="1"/>
</dbReference>
<proteinExistence type="predicted"/>
<dbReference type="GO" id="GO:0032993">
    <property type="term" value="C:protein-DNA complex"/>
    <property type="evidence" value="ECO:0007669"/>
    <property type="project" value="TreeGrafter"/>
</dbReference>
<dbReference type="SMART" id="SM00862">
    <property type="entry name" value="Trans_reg_C"/>
    <property type="match status" value="1"/>
</dbReference>
<protein>
    <submittedName>
        <fullName evidence="8">Transcriptional regulatory protein, C terminal</fullName>
    </submittedName>
</protein>
<evidence type="ECO:0000259" key="7">
    <source>
        <dbReference type="PROSITE" id="PS51755"/>
    </source>
</evidence>
<evidence type="ECO:0000256" key="3">
    <source>
        <dbReference type="ARBA" id="ARBA00023015"/>
    </source>
</evidence>
<dbReference type="PANTHER" id="PTHR48111">
    <property type="entry name" value="REGULATOR OF RPOS"/>
    <property type="match status" value="1"/>
</dbReference>
<dbReference type="OrthoDB" id="9815407at2"/>
<organism evidence="8 9">
    <name type="scientific">Devosia limi DSM 17137</name>
    <dbReference type="NCBI Taxonomy" id="1121477"/>
    <lineage>
        <taxon>Bacteria</taxon>
        <taxon>Pseudomonadati</taxon>
        <taxon>Pseudomonadota</taxon>
        <taxon>Alphaproteobacteria</taxon>
        <taxon>Hyphomicrobiales</taxon>
        <taxon>Devosiaceae</taxon>
        <taxon>Devosia</taxon>
    </lineage>
</organism>
<dbReference type="InterPro" id="IPR039420">
    <property type="entry name" value="WalR-like"/>
</dbReference>
<evidence type="ECO:0000256" key="2">
    <source>
        <dbReference type="ARBA" id="ARBA00023012"/>
    </source>
</evidence>
<keyword evidence="3" id="KW-0805">Transcription regulation</keyword>
<dbReference type="GO" id="GO:0005829">
    <property type="term" value="C:cytosol"/>
    <property type="evidence" value="ECO:0007669"/>
    <property type="project" value="TreeGrafter"/>
</dbReference>
<name>A0A1M4XK35_9HYPH</name>
<accession>A0A1M4XK35</accession>
<evidence type="ECO:0000256" key="5">
    <source>
        <dbReference type="ARBA" id="ARBA00023163"/>
    </source>
</evidence>
<evidence type="ECO:0000256" key="6">
    <source>
        <dbReference type="PROSITE-ProRule" id="PRU01091"/>
    </source>
</evidence>
<dbReference type="InterPro" id="IPR036388">
    <property type="entry name" value="WH-like_DNA-bd_sf"/>
</dbReference>
<dbReference type="InterPro" id="IPR001867">
    <property type="entry name" value="OmpR/PhoB-type_DNA-bd"/>
</dbReference>
<keyword evidence="1" id="KW-0597">Phosphoprotein</keyword>
<reference evidence="8 9" key="1">
    <citation type="submission" date="2016-11" db="EMBL/GenBank/DDBJ databases">
        <authorList>
            <person name="Jaros S."/>
            <person name="Januszkiewicz K."/>
            <person name="Wedrychowicz H."/>
        </authorList>
    </citation>
    <scope>NUCLEOTIDE SEQUENCE [LARGE SCALE GENOMIC DNA]</scope>
    <source>
        <strain evidence="8 9">DSM 17137</strain>
    </source>
</reference>
<keyword evidence="5" id="KW-0804">Transcription</keyword>
<evidence type="ECO:0000256" key="1">
    <source>
        <dbReference type="ARBA" id="ARBA00022553"/>
    </source>
</evidence>
<keyword evidence="2" id="KW-0902">Two-component regulatory system</keyword>
<dbReference type="GO" id="GO:0000156">
    <property type="term" value="F:phosphorelay response regulator activity"/>
    <property type="evidence" value="ECO:0007669"/>
    <property type="project" value="TreeGrafter"/>
</dbReference>
<evidence type="ECO:0000313" key="9">
    <source>
        <dbReference type="Proteomes" id="UP000184533"/>
    </source>
</evidence>
<dbReference type="GO" id="GO:0000976">
    <property type="term" value="F:transcription cis-regulatory region binding"/>
    <property type="evidence" value="ECO:0007669"/>
    <property type="project" value="TreeGrafter"/>
</dbReference>
<dbReference type="AlphaFoldDB" id="A0A1M4XK35"/>
<dbReference type="PROSITE" id="PS51755">
    <property type="entry name" value="OMPR_PHOB"/>
    <property type="match status" value="1"/>
</dbReference>
<dbReference type="EMBL" id="FQVC01000003">
    <property type="protein sequence ID" value="SHE93781.1"/>
    <property type="molecule type" value="Genomic_DNA"/>
</dbReference>
<dbReference type="InterPro" id="IPR016032">
    <property type="entry name" value="Sig_transdc_resp-reg_C-effctor"/>
</dbReference>
<dbReference type="RefSeq" id="WP_052950573.1">
    <property type="nucleotide sequence ID" value="NZ_FQVC01000003.1"/>
</dbReference>
<dbReference type="Pfam" id="PF00486">
    <property type="entry name" value="Trans_reg_C"/>
    <property type="match status" value="1"/>
</dbReference>
<sequence>MKTAILLEADEALRTQLCRALGVTGLIRRLHPPAHAIVSVVGDIELDRDARRVTRRGRRLHLTPGEFRLLETLARKPGEVFSREELLDAVSRQNTSSLRAVDVQVARLKLALTVGGRAPAIRTVRGRGYMIT</sequence>
<feature type="DNA-binding region" description="OmpR/PhoB-type" evidence="6">
    <location>
        <begin position="36"/>
        <end position="132"/>
    </location>
</feature>
<evidence type="ECO:0000256" key="4">
    <source>
        <dbReference type="ARBA" id="ARBA00023125"/>
    </source>
</evidence>
<dbReference type="GO" id="GO:0006355">
    <property type="term" value="P:regulation of DNA-templated transcription"/>
    <property type="evidence" value="ECO:0007669"/>
    <property type="project" value="InterPro"/>
</dbReference>
<gene>
    <name evidence="8" type="ORF">SAMN02745223_01482</name>
</gene>
<dbReference type="PANTHER" id="PTHR48111:SF1">
    <property type="entry name" value="TWO-COMPONENT RESPONSE REGULATOR ORR33"/>
    <property type="match status" value="1"/>
</dbReference>
<keyword evidence="4 6" id="KW-0238">DNA-binding</keyword>